<dbReference type="InterPro" id="IPR007729">
    <property type="entry name" value="DGOK"/>
</dbReference>
<proteinExistence type="predicted"/>
<dbReference type="InterPro" id="IPR042257">
    <property type="entry name" value="DGOK_C"/>
</dbReference>
<dbReference type="GO" id="GO:0034194">
    <property type="term" value="P:D-galactonate catabolic process"/>
    <property type="evidence" value="ECO:0007669"/>
    <property type="project" value="InterPro"/>
</dbReference>
<reference evidence="1" key="1">
    <citation type="submission" date="2024-06" db="EMBL/GenBank/DDBJ databases">
        <title>Draft Genome Sequence of Deinococcus sonorensis Type Strain KR-87, a Biofilm Producing Representative of the Genus Deinococcus.</title>
        <authorList>
            <person name="Boren L.S."/>
            <person name="Grosso R.A."/>
            <person name="Hugenberg-Cox A.N."/>
            <person name="Hill J.T.E."/>
            <person name="Albert C.M."/>
            <person name="Tuohy J.M."/>
        </authorList>
    </citation>
    <scope>NUCLEOTIDE SEQUENCE</scope>
    <source>
        <strain evidence="1">KR-87</strain>
        <plasmid evidence="1">pDson02</plasmid>
    </source>
</reference>
<dbReference type="RefSeq" id="WP_350245501.1">
    <property type="nucleotide sequence ID" value="NZ_CP158300.1"/>
</dbReference>
<accession>A0AAU7UG20</accession>
<dbReference type="Gene3D" id="3.30.420.310">
    <property type="entry name" value="2-keto-3-deoxy-galactonokinase, C-terminal domain"/>
    <property type="match status" value="1"/>
</dbReference>
<geneLocation type="plasmid" evidence="1">
    <name>pDson02</name>
</geneLocation>
<dbReference type="GO" id="GO:0008671">
    <property type="term" value="F:2-dehydro-3-deoxygalactonokinase activity"/>
    <property type="evidence" value="ECO:0007669"/>
    <property type="project" value="InterPro"/>
</dbReference>
<dbReference type="AlphaFoldDB" id="A0AAU7UG20"/>
<organism evidence="1">
    <name type="scientific">Deinococcus sonorensis KR-87</name>
    <dbReference type="NCBI Taxonomy" id="694439"/>
    <lineage>
        <taxon>Bacteria</taxon>
        <taxon>Thermotogati</taxon>
        <taxon>Deinococcota</taxon>
        <taxon>Deinococci</taxon>
        <taxon>Deinococcales</taxon>
        <taxon>Deinococcaceae</taxon>
        <taxon>Deinococcus</taxon>
    </lineage>
</organism>
<evidence type="ECO:0000313" key="1">
    <source>
        <dbReference type="EMBL" id="XBV87351.1"/>
    </source>
</evidence>
<dbReference type="CDD" id="cd24012">
    <property type="entry name" value="ASKHA_NBD_KDGal-kinase"/>
    <property type="match status" value="1"/>
</dbReference>
<dbReference type="Gene3D" id="3.30.420.300">
    <property type="entry name" value="2-keto-3-deoxy-galactonokinase, substrate binding domain"/>
    <property type="match status" value="1"/>
</dbReference>
<dbReference type="EMBL" id="CP158300">
    <property type="protein sequence ID" value="XBV87351.1"/>
    <property type="molecule type" value="Genomic_DNA"/>
</dbReference>
<keyword evidence="1" id="KW-0614">Plasmid</keyword>
<dbReference type="KEGG" id="dsc:ABOD76_21920"/>
<dbReference type="Pfam" id="PF05035">
    <property type="entry name" value="DGOK"/>
    <property type="match status" value="1"/>
</dbReference>
<protein>
    <submittedName>
        <fullName evidence="1">2-dehydro-3-deoxygalactonokinase</fullName>
    </submittedName>
</protein>
<sequence>MYAVIDSGTTRTRVRVWDGQGVTWQAERQIGARDTARQGTEGLAGALDELLTLARAQGPLRAVLASGMIGSNLGLVDIPHLPAPVRYQQLADGIHTRTFERLGQICFVPGVRTLPQGPSDLAHLGEQDVMRGEEVEVYALRRLLQLSGPVNFVHYGSHHKVICTDDEGIQRSVTTLGGELLAATLQHTILSGSAAPPDTLGPLDPDIWQAGLLQAQQAGFARAAFCVRLAEQRLGLTPEQATTYLLGAVASLDLPLLPQGAPLVLYGHATFTAPVARYLTGQGRPVLAADPAQSALAAVQGAVQLFERRADA</sequence>
<dbReference type="InterPro" id="IPR042258">
    <property type="entry name" value="DGOK_N"/>
</dbReference>
<gene>
    <name evidence="1" type="ORF">ABOD76_21920</name>
</gene>
<name>A0AAU7UG20_9DEIO</name>